<comment type="caution">
    <text evidence="12">The sequence shown here is derived from an EMBL/GenBank/DDBJ whole genome shotgun (WGS) entry which is preliminary data.</text>
</comment>
<keyword evidence="10" id="KW-0998">Cell outer membrane</keyword>
<dbReference type="GO" id="GO:0009279">
    <property type="term" value="C:cell outer membrane"/>
    <property type="evidence" value="ECO:0007669"/>
    <property type="project" value="UniProtKB-SubCell"/>
</dbReference>
<evidence type="ECO:0000313" key="12">
    <source>
        <dbReference type="EMBL" id="MCW6533744.1"/>
    </source>
</evidence>
<dbReference type="SUPFAM" id="SSF56935">
    <property type="entry name" value="Porins"/>
    <property type="match status" value="1"/>
</dbReference>
<dbReference type="PANTHER" id="PTHR32552">
    <property type="entry name" value="FERRICHROME IRON RECEPTOR-RELATED"/>
    <property type="match status" value="1"/>
</dbReference>
<dbReference type="Gene3D" id="2.40.170.20">
    <property type="entry name" value="TonB-dependent receptor, beta-barrel domain"/>
    <property type="match status" value="1"/>
</dbReference>
<organism evidence="12 13">
    <name type="scientific">Sphingomonas lycopersici</name>
    <dbReference type="NCBI Taxonomy" id="2951807"/>
    <lineage>
        <taxon>Bacteria</taxon>
        <taxon>Pseudomonadati</taxon>
        <taxon>Pseudomonadota</taxon>
        <taxon>Alphaproteobacteria</taxon>
        <taxon>Sphingomonadales</taxon>
        <taxon>Sphingomonadaceae</taxon>
        <taxon>Sphingomonas</taxon>
    </lineage>
</organism>
<dbReference type="PANTHER" id="PTHR32552:SF81">
    <property type="entry name" value="TONB-DEPENDENT OUTER MEMBRANE RECEPTOR"/>
    <property type="match status" value="1"/>
</dbReference>
<evidence type="ECO:0000256" key="10">
    <source>
        <dbReference type="ARBA" id="ARBA00023237"/>
    </source>
</evidence>
<keyword evidence="12" id="KW-0675">Receptor</keyword>
<keyword evidence="3" id="KW-1134">Transmembrane beta strand</keyword>
<keyword evidence="7" id="KW-0406">Ion transport</keyword>
<keyword evidence="5" id="KW-0812">Transmembrane</keyword>
<dbReference type="Pfam" id="PF00593">
    <property type="entry name" value="TonB_dep_Rec_b-barrel"/>
    <property type="match status" value="1"/>
</dbReference>
<dbReference type="AlphaFoldDB" id="A0AA41Z6I4"/>
<keyword evidence="2" id="KW-0813">Transport</keyword>
<dbReference type="InterPro" id="IPR036942">
    <property type="entry name" value="Beta-barrel_TonB_sf"/>
</dbReference>
<evidence type="ECO:0000256" key="3">
    <source>
        <dbReference type="ARBA" id="ARBA00022452"/>
    </source>
</evidence>
<accession>A0AA41Z6I4</accession>
<dbReference type="InterPro" id="IPR039426">
    <property type="entry name" value="TonB-dep_rcpt-like"/>
</dbReference>
<keyword evidence="6" id="KW-0408">Iron</keyword>
<comment type="subcellular location">
    <subcellularLocation>
        <location evidence="1">Cell outer membrane</location>
        <topology evidence="1">Multi-pass membrane protein</topology>
    </subcellularLocation>
</comment>
<evidence type="ECO:0000256" key="1">
    <source>
        <dbReference type="ARBA" id="ARBA00004571"/>
    </source>
</evidence>
<dbReference type="Proteomes" id="UP001165565">
    <property type="component" value="Unassembled WGS sequence"/>
</dbReference>
<keyword evidence="9" id="KW-0472">Membrane</keyword>
<evidence type="ECO:0000256" key="8">
    <source>
        <dbReference type="ARBA" id="ARBA00023077"/>
    </source>
</evidence>
<evidence type="ECO:0000256" key="4">
    <source>
        <dbReference type="ARBA" id="ARBA00022496"/>
    </source>
</evidence>
<evidence type="ECO:0000256" key="9">
    <source>
        <dbReference type="ARBA" id="ARBA00023136"/>
    </source>
</evidence>
<evidence type="ECO:0000256" key="6">
    <source>
        <dbReference type="ARBA" id="ARBA00023004"/>
    </source>
</evidence>
<feature type="domain" description="TonB-dependent receptor-like beta-barrel" evidence="11">
    <location>
        <begin position="5"/>
        <end position="164"/>
    </location>
</feature>
<name>A0AA41Z6I4_9SPHN</name>
<keyword evidence="4" id="KW-0410">Iron transport</keyword>
<proteinExistence type="predicted"/>
<keyword evidence="8" id="KW-0798">TonB box</keyword>
<evidence type="ECO:0000256" key="5">
    <source>
        <dbReference type="ARBA" id="ARBA00022692"/>
    </source>
</evidence>
<sequence length="219" mass="24307">MQARLSPAMFVYGTFSRGFKSGGFDGRPINGISAPAAFNPKKGTTYEVGSKLDLLDRHLRFNTALFYGDYDDAHVQVVQTIKGITVNEKNADKAWIKGIEVEATLIPPTQQLNTLLIWTRSAVQALGSTYNCAPTIYNELANSYEYNAVDTAIVASGGHPLPYPTTPGWPPWRPVQHREPGPCLELRAVRDQSDGRAGQNVRLQQHRFWHLDGLLWPTA</sequence>
<dbReference type="EMBL" id="JANFAV010000001">
    <property type="protein sequence ID" value="MCW6533744.1"/>
    <property type="molecule type" value="Genomic_DNA"/>
</dbReference>
<evidence type="ECO:0000256" key="7">
    <source>
        <dbReference type="ARBA" id="ARBA00023065"/>
    </source>
</evidence>
<reference evidence="12" key="1">
    <citation type="submission" date="2022-06" db="EMBL/GenBank/DDBJ databases">
        <title>Sphingomonas sp. nov. isolated from rhizosphere soil of tomato.</title>
        <authorList>
            <person name="Dong H."/>
            <person name="Gao R."/>
        </authorList>
    </citation>
    <scope>NUCLEOTIDE SEQUENCE</scope>
    <source>
        <strain evidence="12">MMSM24</strain>
    </source>
</reference>
<keyword evidence="13" id="KW-1185">Reference proteome</keyword>
<gene>
    <name evidence="12" type="ORF">NEE01_02985</name>
</gene>
<protein>
    <submittedName>
        <fullName evidence="12">TonB-dependent receptor</fullName>
    </submittedName>
</protein>
<evidence type="ECO:0000256" key="2">
    <source>
        <dbReference type="ARBA" id="ARBA00022448"/>
    </source>
</evidence>
<evidence type="ECO:0000259" key="11">
    <source>
        <dbReference type="Pfam" id="PF00593"/>
    </source>
</evidence>
<dbReference type="InterPro" id="IPR000531">
    <property type="entry name" value="Beta-barrel_TonB"/>
</dbReference>
<evidence type="ECO:0000313" key="13">
    <source>
        <dbReference type="Proteomes" id="UP001165565"/>
    </source>
</evidence>
<dbReference type="GO" id="GO:0006826">
    <property type="term" value="P:iron ion transport"/>
    <property type="evidence" value="ECO:0007669"/>
    <property type="project" value="UniProtKB-KW"/>
</dbReference>